<evidence type="ECO:0000256" key="5">
    <source>
        <dbReference type="ARBA" id="ARBA00022729"/>
    </source>
</evidence>
<dbReference type="InterPro" id="IPR027268">
    <property type="entry name" value="Peptidase_M4/M1_CTD_sf"/>
</dbReference>
<evidence type="ECO:0000313" key="12">
    <source>
        <dbReference type="EMBL" id="MDL5033518.1"/>
    </source>
</evidence>
<dbReference type="SUPFAM" id="SSF89260">
    <property type="entry name" value="Collagen-binding domain"/>
    <property type="match status" value="1"/>
</dbReference>
<reference evidence="12 13" key="1">
    <citation type="submission" date="2023-06" db="EMBL/GenBank/DDBJ databases">
        <title>Pelomonas sp. APW6 16S ribosomal RNA gene genome sequencing and assembly.</title>
        <authorList>
            <person name="Woo H."/>
        </authorList>
    </citation>
    <scope>NUCLEOTIDE SEQUENCE [LARGE SCALE GENOMIC DNA]</scope>
    <source>
        <strain evidence="12 13">APW6</strain>
    </source>
</reference>
<evidence type="ECO:0000313" key="13">
    <source>
        <dbReference type="Proteomes" id="UP001238603"/>
    </source>
</evidence>
<dbReference type="Gene3D" id="3.10.450.40">
    <property type="match status" value="1"/>
</dbReference>
<proteinExistence type="inferred from homology"/>
<dbReference type="Gene3D" id="3.10.170.10">
    <property type="match status" value="1"/>
</dbReference>
<keyword evidence="13" id="KW-1185">Reference proteome</keyword>
<dbReference type="InterPro" id="IPR050728">
    <property type="entry name" value="Zinc_Metalloprotease_M4"/>
</dbReference>
<dbReference type="SMART" id="SM00409">
    <property type="entry name" value="IG"/>
    <property type="match status" value="2"/>
</dbReference>
<dbReference type="InterPro" id="IPR025711">
    <property type="entry name" value="PepSY"/>
</dbReference>
<evidence type="ECO:0000256" key="3">
    <source>
        <dbReference type="ARBA" id="ARBA00022670"/>
    </source>
</evidence>
<evidence type="ECO:0000256" key="6">
    <source>
        <dbReference type="ARBA" id="ARBA00022801"/>
    </source>
</evidence>
<gene>
    <name evidence="12" type="ORF">QRD43_16510</name>
</gene>
<evidence type="ECO:0000256" key="2">
    <source>
        <dbReference type="ARBA" id="ARBA00009388"/>
    </source>
</evidence>
<dbReference type="SUPFAM" id="SSF48726">
    <property type="entry name" value="Immunoglobulin"/>
    <property type="match status" value="2"/>
</dbReference>
<dbReference type="InterPro" id="IPR013856">
    <property type="entry name" value="Peptidase_M4_domain"/>
</dbReference>
<comment type="similarity">
    <text evidence="2">Belongs to the peptidase M4 family.</text>
</comment>
<dbReference type="EMBL" id="JASVDS010000004">
    <property type="protein sequence ID" value="MDL5033518.1"/>
    <property type="molecule type" value="Genomic_DNA"/>
</dbReference>
<comment type="caution">
    <text evidence="12">The sequence shown here is derived from an EMBL/GenBank/DDBJ whole genome shotgun (WGS) entry which is preliminary data.</text>
</comment>
<sequence>MSKTTPSSLRTLFALAAVAAATQALAAERIDLSAGKGATPGQTLVPGAQGAAALGLRAEDLRATRSQTYASGLVVTRHQQLFQGVPVWGHGIVEHRAAAKGLAAPSSHFTGVLVNKIEQDLASARPALNESAVLAQARGLARAADTRNEQVQLFVRLNEQNKAQLVYQVSMLSGQEKTLSRPFFLIDANTGAVLDRWEGLNHANGTGPGGNQKIGQYEYGTTAGKGYLDVTQSGSTCSLNSTNVATINLNGGTSGSTPHSFTCPRNTVKTINGAYSPMNDAHSFGNIIFNMYQDWLSVRPISQKLQMRVHYGNSYENAFWDGTAMHFGDGASTFYPLVSLDVASHEISHGFTEQNSGLVYSRQSGGMNEAFSDMAGEAAEYYARGSNDWLVGYEIFKGSGALRYMDEPTKDGRSISNAANYNDSLDVHLTSGVYNKAFYTLANKSSWNTRKAFEVFADANRLYWGQNETFSNGSCGVMKAAQSRGYAVADVISAFNAVGVTCPNPPSDGLPAITSQPASATVTVGNTATFSVSATSDTTLSYQWRKNGSAISGATGASYTTPATTTADNGALFSVVITNAKGSVTSANATLTVKSSDTTLPVITSQPASVTVNAGSPATFSVTATSSSAMSYQWRKNGSSISGATSASYTTPATTTADNGANFSVVVTNANGSTTSGNATLTVNGGGTGGTTVTGTLGNGGSATYPSGSPGYHYSSGGGAFKMNLSGPASADFDLYLYKWNGSSWSIVARSEGSTSTEAISYNGTAGYYYIEVYSYSGSGTFTLNYTLPR</sequence>
<dbReference type="InterPro" id="IPR007110">
    <property type="entry name" value="Ig-like_dom"/>
</dbReference>
<keyword evidence="4" id="KW-0479">Metal-binding</keyword>
<protein>
    <submittedName>
        <fullName evidence="12">M4 family metallopeptidase</fullName>
    </submittedName>
</protein>
<dbReference type="CDD" id="cd09597">
    <property type="entry name" value="M4_TLP"/>
    <property type="match status" value="1"/>
</dbReference>
<feature type="signal peptide" evidence="10">
    <location>
        <begin position="1"/>
        <end position="26"/>
    </location>
</feature>
<dbReference type="Pfam" id="PF03413">
    <property type="entry name" value="PepSY"/>
    <property type="match status" value="1"/>
</dbReference>
<evidence type="ECO:0000256" key="8">
    <source>
        <dbReference type="ARBA" id="ARBA00023049"/>
    </source>
</evidence>
<feature type="chain" id="PRO_5045683556" evidence="10">
    <location>
        <begin position="27"/>
        <end position="790"/>
    </location>
</feature>
<feature type="domain" description="Ig-like" evidence="11">
    <location>
        <begin position="511"/>
        <end position="592"/>
    </location>
</feature>
<dbReference type="Pfam" id="PF02868">
    <property type="entry name" value="Peptidase_M4_C"/>
    <property type="match status" value="1"/>
</dbReference>
<dbReference type="Proteomes" id="UP001238603">
    <property type="component" value="Unassembled WGS sequence"/>
</dbReference>
<evidence type="ECO:0000256" key="10">
    <source>
        <dbReference type="SAM" id="SignalP"/>
    </source>
</evidence>
<name>A0ABT7LKX0_9BURK</name>
<dbReference type="Gene3D" id="2.60.40.10">
    <property type="entry name" value="Immunoglobulins"/>
    <property type="match status" value="2"/>
</dbReference>
<dbReference type="Pfam" id="PF01447">
    <property type="entry name" value="Peptidase_M4"/>
    <property type="match status" value="1"/>
</dbReference>
<keyword evidence="9" id="KW-0865">Zymogen</keyword>
<dbReference type="Pfam" id="PF07504">
    <property type="entry name" value="FTP"/>
    <property type="match status" value="1"/>
</dbReference>
<evidence type="ECO:0000256" key="4">
    <source>
        <dbReference type="ARBA" id="ARBA00022723"/>
    </source>
</evidence>
<dbReference type="Gene3D" id="1.10.390.10">
    <property type="entry name" value="Neutral Protease Domain 2"/>
    <property type="match status" value="1"/>
</dbReference>
<dbReference type="InterPro" id="IPR003599">
    <property type="entry name" value="Ig_sub"/>
</dbReference>
<keyword evidence="3" id="KW-0645">Protease</keyword>
<evidence type="ECO:0000256" key="1">
    <source>
        <dbReference type="ARBA" id="ARBA00001947"/>
    </source>
</evidence>
<keyword evidence="8" id="KW-0482">Metalloprotease</keyword>
<dbReference type="PRINTS" id="PR00730">
    <property type="entry name" value="THERMOLYSIN"/>
</dbReference>
<dbReference type="SUPFAM" id="SSF55486">
    <property type="entry name" value="Metalloproteases ('zincins'), catalytic domain"/>
    <property type="match status" value="1"/>
</dbReference>
<evidence type="ECO:0000256" key="9">
    <source>
        <dbReference type="ARBA" id="ARBA00023145"/>
    </source>
</evidence>
<keyword evidence="6" id="KW-0378">Hydrolase</keyword>
<keyword evidence="7" id="KW-0862">Zinc</keyword>
<dbReference type="InterPro" id="IPR001570">
    <property type="entry name" value="Peptidase_M4_C_domain"/>
</dbReference>
<comment type="cofactor">
    <cofactor evidence="1">
        <name>Zn(2+)</name>
        <dbReference type="ChEBI" id="CHEBI:29105"/>
    </cofactor>
</comment>
<evidence type="ECO:0000259" key="11">
    <source>
        <dbReference type="PROSITE" id="PS50835"/>
    </source>
</evidence>
<dbReference type="Gene3D" id="2.60.120.380">
    <property type="match status" value="1"/>
</dbReference>
<dbReference type="Gene3D" id="3.10.450.490">
    <property type="match status" value="1"/>
</dbReference>
<dbReference type="PROSITE" id="PS50835">
    <property type="entry name" value="IG_LIKE"/>
    <property type="match status" value="2"/>
</dbReference>
<dbReference type="InterPro" id="IPR011096">
    <property type="entry name" value="FTP_domain"/>
</dbReference>
<dbReference type="InterPro" id="IPR036179">
    <property type="entry name" value="Ig-like_dom_sf"/>
</dbReference>
<dbReference type="PANTHER" id="PTHR33794">
    <property type="entry name" value="BACILLOLYSIN"/>
    <property type="match status" value="1"/>
</dbReference>
<keyword evidence="5 10" id="KW-0732">Signal</keyword>
<dbReference type="RefSeq" id="WP_285983590.1">
    <property type="nucleotide sequence ID" value="NZ_JASVDS010000004.1"/>
</dbReference>
<dbReference type="Pfam" id="PF13927">
    <property type="entry name" value="Ig_3"/>
    <property type="match status" value="1"/>
</dbReference>
<accession>A0ABT7LKX0</accession>
<dbReference type="InterPro" id="IPR013783">
    <property type="entry name" value="Ig-like_fold"/>
</dbReference>
<dbReference type="PANTHER" id="PTHR33794:SF1">
    <property type="entry name" value="BACILLOLYSIN"/>
    <property type="match status" value="1"/>
</dbReference>
<feature type="domain" description="Ig-like" evidence="11">
    <location>
        <begin position="601"/>
        <end position="682"/>
    </location>
</feature>
<dbReference type="InterPro" id="IPR023612">
    <property type="entry name" value="Peptidase_M4"/>
</dbReference>
<organism evidence="12 13">
    <name type="scientific">Roseateles subflavus</name>
    <dbReference type="NCBI Taxonomy" id="3053353"/>
    <lineage>
        <taxon>Bacteria</taxon>
        <taxon>Pseudomonadati</taxon>
        <taxon>Pseudomonadota</taxon>
        <taxon>Betaproteobacteria</taxon>
        <taxon>Burkholderiales</taxon>
        <taxon>Sphaerotilaceae</taxon>
        <taxon>Roseateles</taxon>
    </lineage>
</organism>
<evidence type="ECO:0000256" key="7">
    <source>
        <dbReference type="ARBA" id="ARBA00022833"/>
    </source>
</evidence>